<name>A0A2A2SI80_9SPHN</name>
<protein>
    <submittedName>
        <fullName evidence="3">NYN domain-containing protein</fullName>
    </submittedName>
</protein>
<dbReference type="InterPro" id="IPR021139">
    <property type="entry name" value="NYN"/>
</dbReference>
<accession>A0A2A2SI80</accession>
<gene>
    <name evidence="3" type="ORF">CKY28_06510</name>
</gene>
<reference evidence="4" key="1">
    <citation type="submission" date="2017-09" db="EMBL/GenBank/DDBJ databases">
        <authorList>
            <person name="Feng G."/>
            <person name="Zhu H."/>
        </authorList>
    </citation>
    <scope>NUCLEOTIDE SEQUENCE [LARGE SCALE GENOMIC DNA]</scope>
    <source>
        <strain evidence="4">1PNM-20</strain>
    </source>
</reference>
<evidence type="ECO:0000259" key="2">
    <source>
        <dbReference type="Pfam" id="PF01936"/>
    </source>
</evidence>
<dbReference type="Pfam" id="PF01936">
    <property type="entry name" value="NYN"/>
    <property type="match status" value="1"/>
</dbReference>
<dbReference type="EMBL" id="NSLI01000002">
    <property type="protein sequence ID" value="PAX08984.1"/>
    <property type="molecule type" value="Genomic_DNA"/>
</dbReference>
<dbReference type="RefSeq" id="WP_095997481.1">
    <property type="nucleotide sequence ID" value="NZ_NSLI01000002.1"/>
</dbReference>
<keyword evidence="4" id="KW-1185">Reference proteome</keyword>
<dbReference type="Proteomes" id="UP000218151">
    <property type="component" value="Unassembled WGS sequence"/>
</dbReference>
<dbReference type="GO" id="GO:0004540">
    <property type="term" value="F:RNA nuclease activity"/>
    <property type="evidence" value="ECO:0007669"/>
    <property type="project" value="InterPro"/>
</dbReference>
<evidence type="ECO:0000313" key="3">
    <source>
        <dbReference type="EMBL" id="PAX08984.1"/>
    </source>
</evidence>
<proteinExistence type="predicted"/>
<comment type="caution">
    <text evidence="3">The sequence shown here is derived from an EMBL/GenBank/DDBJ whole genome shotgun (WGS) entry which is preliminary data.</text>
</comment>
<organism evidence="3 4">
    <name type="scientific">Sphingomonas lenta</name>
    <dbReference type="NCBI Taxonomy" id="1141887"/>
    <lineage>
        <taxon>Bacteria</taxon>
        <taxon>Pseudomonadati</taxon>
        <taxon>Pseudomonadota</taxon>
        <taxon>Alphaproteobacteria</taxon>
        <taxon>Sphingomonadales</taxon>
        <taxon>Sphingomonadaceae</taxon>
        <taxon>Sphingomonas</taxon>
    </lineage>
</organism>
<evidence type="ECO:0000256" key="1">
    <source>
        <dbReference type="SAM" id="MobiDB-lite"/>
    </source>
</evidence>
<feature type="domain" description="NYN" evidence="2">
    <location>
        <begin position="6"/>
        <end position="166"/>
    </location>
</feature>
<dbReference type="PANTHER" id="PTHR35811:SF1">
    <property type="entry name" value="HTH OST-TYPE DOMAIN-CONTAINING PROTEIN"/>
    <property type="match status" value="1"/>
</dbReference>
<feature type="region of interest" description="Disordered" evidence="1">
    <location>
        <begin position="184"/>
        <end position="203"/>
    </location>
</feature>
<dbReference type="AlphaFoldDB" id="A0A2A2SI80"/>
<evidence type="ECO:0000313" key="4">
    <source>
        <dbReference type="Proteomes" id="UP000218151"/>
    </source>
</evidence>
<dbReference type="Gene3D" id="3.40.50.1010">
    <property type="entry name" value="5'-nuclease"/>
    <property type="match status" value="1"/>
</dbReference>
<dbReference type="OrthoDB" id="9783963at2"/>
<sequence>MHTGSAIFVDFDNVFTALWGLDEDLAMRFASNPADWLAGLAGTGAGDAPRRWLVARCYMNPSGSVSTPGDQRDRIWFYKFRGCFVQAGFEVVDCPTLARGAKNAADIRIVIDVLDLLGHRTRFEEFVFVSGDSDFTPLLHRLRAEDRRTTIISPGHLSSAYAAVAEHVMGFDRIAALLDGARHQPREPLEGGGEQGEQPSSSDEESFALLVRRRYDEALRPLNISALSHEVRREIPNAKSSEWFGKGTFRKALEGLFLPNVRFSQHMLWDGQRHKAPETMDDTALLPSAVPDIAGLSTIQG</sequence>
<dbReference type="PANTHER" id="PTHR35811">
    <property type="entry name" value="SLR1870 PROTEIN"/>
    <property type="match status" value="1"/>
</dbReference>